<dbReference type="InterPro" id="IPR000160">
    <property type="entry name" value="GGDEF_dom"/>
</dbReference>
<evidence type="ECO:0000259" key="4">
    <source>
        <dbReference type="PROSITE" id="PS50110"/>
    </source>
</evidence>
<dbReference type="InterPro" id="IPR043128">
    <property type="entry name" value="Rev_trsase/Diguanyl_cyclase"/>
</dbReference>
<comment type="caution">
    <text evidence="3">Lacks conserved residue(s) required for the propagation of feature annotation.</text>
</comment>
<organism evidence="6 7">
    <name type="scientific">Phaeobacter piscinae</name>
    <dbReference type="NCBI Taxonomy" id="1580596"/>
    <lineage>
        <taxon>Bacteria</taxon>
        <taxon>Pseudomonadati</taxon>
        <taxon>Pseudomonadota</taxon>
        <taxon>Alphaproteobacteria</taxon>
        <taxon>Rhodobacterales</taxon>
        <taxon>Roseobacteraceae</taxon>
        <taxon>Phaeobacter</taxon>
    </lineage>
</organism>
<dbReference type="NCBIfam" id="TIGR00254">
    <property type="entry name" value="GGDEF"/>
    <property type="match status" value="1"/>
</dbReference>
<accession>A0AAN1L9N8</accession>
<evidence type="ECO:0000313" key="6">
    <source>
        <dbReference type="EMBL" id="ATG42738.1"/>
    </source>
</evidence>
<reference evidence="6 7" key="1">
    <citation type="journal article" date="2017" name="Front. Microbiol.">
        <title>Phaeobacter piscinae sp. nov., a species of the Roseobacter group and potential aquaculture probiont.</title>
        <authorList>
            <person name="Sonnenschein E.C."/>
            <person name="Phippen C.B.W."/>
            <person name="Nielsen K.F."/>
            <person name="Mateiu R.V."/>
            <person name="Melchiorsen J."/>
            <person name="Gram L."/>
            <person name="Overmann J."/>
            <person name="Freese H.M."/>
        </authorList>
    </citation>
    <scope>NUCLEOTIDE SEQUENCE [LARGE SCALE GENOMIC DNA]</scope>
    <source>
        <strain evidence="6 7">P13</strain>
    </source>
</reference>
<dbReference type="SUPFAM" id="SSF52172">
    <property type="entry name" value="CheY-like"/>
    <property type="match status" value="2"/>
</dbReference>
<dbReference type="Gene3D" id="3.30.70.270">
    <property type="match status" value="1"/>
</dbReference>
<protein>
    <recommendedName>
        <fullName evidence="1">diguanylate cyclase</fullName>
        <ecNumber evidence="1">2.7.7.65</ecNumber>
    </recommendedName>
</protein>
<dbReference type="GO" id="GO:0005886">
    <property type="term" value="C:plasma membrane"/>
    <property type="evidence" value="ECO:0007669"/>
    <property type="project" value="TreeGrafter"/>
</dbReference>
<evidence type="ECO:0000313" key="7">
    <source>
        <dbReference type="Proteomes" id="UP000218606"/>
    </source>
</evidence>
<dbReference type="FunFam" id="3.30.70.270:FF:000001">
    <property type="entry name" value="Diguanylate cyclase domain protein"/>
    <property type="match status" value="1"/>
</dbReference>
<sequence>MQGAKGHHVQGTILIIDGVATNRIMLKVQLSAAYYRVVQAETVADIAKTALRCRPDLILSAMSLPDGDAVAVKQALAADDQLADIPMIAIDHDSDADRRLAALSAGIDDVLLQPLDDTMLQARIRSLLRASSTQEELNLQRGNAHGYALPLSSPHISVGLSGAHVALVTEQSATGVYWQAQLTPRVPYQLCNHQFNAVHPLMREPVPDAIVIELGRNTLAQGLRLLADLRARATTRKSVVIAVVHPADPAIAAEALDRGAHDVLQSGFDVAELALRLDSQLRNKARIDQLRDTVRNGLRAAVEDPMTGLFNRRYAKPFLERVASSSVKTGETFAVMLADLDHFKQINDLYGHPVGDAVLIEAAKRLQTALRPVDLLARVGGEEFMIVMPAIGEAMAEAAASDLCNRINSKPFHIPGVDAPIYVTISIGVVIGGRAAPENQHSGTDLAPQDHDSAVSTLITNADRALYAAKHAGRNQVSLAGLAA</sequence>
<dbReference type="InterPro" id="IPR050469">
    <property type="entry name" value="Diguanylate_Cyclase"/>
</dbReference>
<dbReference type="AlphaFoldDB" id="A0AAN1L9N8"/>
<dbReference type="PROSITE" id="PS50110">
    <property type="entry name" value="RESPONSE_REGULATORY"/>
    <property type="match status" value="1"/>
</dbReference>
<dbReference type="Pfam" id="PF00072">
    <property type="entry name" value="Response_reg"/>
    <property type="match status" value="1"/>
</dbReference>
<name>A0AAN1L9N8_9RHOB</name>
<dbReference type="PANTHER" id="PTHR45138">
    <property type="entry name" value="REGULATORY COMPONENTS OF SENSORY TRANSDUCTION SYSTEM"/>
    <property type="match status" value="1"/>
</dbReference>
<dbReference type="SMART" id="SM00267">
    <property type="entry name" value="GGDEF"/>
    <property type="match status" value="1"/>
</dbReference>
<feature type="domain" description="Response regulatory" evidence="4">
    <location>
        <begin position="12"/>
        <end position="128"/>
    </location>
</feature>
<gene>
    <name evidence="6" type="primary">pleD</name>
    <name evidence="6" type="ORF">PhaeoP13_00780</name>
</gene>
<dbReference type="Proteomes" id="UP000218606">
    <property type="component" value="Chromosome"/>
</dbReference>
<dbReference type="InterPro" id="IPR011006">
    <property type="entry name" value="CheY-like_superfamily"/>
</dbReference>
<dbReference type="GO" id="GO:0000160">
    <property type="term" value="P:phosphorelay signal transduction system"/>
    <property type="evidence" value="ECO:0007669"/>
    <property type="project" value="InterPro"/>
</dbReference>
<evidence type="ECO:0000256" key="1">
    <source>
        <dbReference type="ARBA" id="ARBA00012528"/>
    </source>
</evidence>
<dbReference type="SMART" id="SM00448">
    <property type="entry name" value="REC"/>
    <property type="match status" value="1"/>
</dbReference>
<comment type="catalytic activity">
    <reaction evidence="2">
        <text>2 GTP = 3',3'-c-di-GMP + 2 diphosphate</text>
        <dbReference type="Rhea" id="RHEA:24898"/>
        <dbReference type="ChEBI" id="CHEBI:33019"/>
        <dbReference type="ChEBI" id="CHEBI:37565"/>
        <dbReference type="ChEBI" id="CHEBI:58805"/>
        <dbReference type="EC" id="2.7.7.65"/>
    </reaction>
</comment>
<dbReference type="CDD" id="cd01949">
    <property type="entry name" value="GGDEF"/>
    <property type="match status" value="1"/>
</dbReference>
<evidence type="ECO:0000256" key="3">
    <source>
        <dbReference type="PROSITE-ProRule" id="PRU00169"/>
    </source>
</evidence>
<dbReference type="EMBL" id="CP010767">
    <property type="protein sequence ID" value="ATG42738.1"/>
    <property type="molecule type" value="Genomic_DNA"/>
</dbReference>
<dbReference type="InterPro" id="IPR001789">
    <property type="entry name" value="Sig_transdc_resp-reg_receiver"/>
</dbReference>
<feature type="domain" description="GGDEF" evidence="5">
    <location>
        <begin position="331"/>
        <end position="482"/>
    </location>
</feature>
<dbReference type="Pfam" id="PF00990">
    <property type="entry name" value="GGDEF"/>
    <property type="match status" value="1"/>
</dbReference>
<dbReference type="GO" id="GO:0052621">
    <property type="term" value="F:diguanylate cyclase activity"/>
    <property type="evidence" value="ECO:0007669"/>
    <property type="project" value="UniProtKB-EC"/>
</dbReference>
<dbReference type="GO" id="GO:0043709">
    <property type="term" value="P:cell adhesion involved in single-species biofilm formation"/>
    <property type="evidence" value="ECO:0007669"/>
    <property type="project" value="TreeGrafter"/>
</dbReference>
<dbReference type="Gene3D" id="3.40.50.2300">
    <property type="match status" value="1"/>
</dbReference>
<proteinExistence type="predicted"/>
<dbReference type="GO" id="GO:1902201">
    <property type="term" value="P:negative regulation of bacterial-type flagellum-dependent cell motility"/>
    <property type="evidence" value="ECO:0007669"/>
    <property type="project" value="TreeGrafter"/>
</dbReference>
<evidence type="ECO:0000259" key="5">
    <source>
        <dbReference type="PROSITE" id="PS50887"/>
    </source>
</evidence>
<dbReference type="PANTHER" id="PTHR45138:SF9">
    <property type="entry name" value="DIGUANYLATE CYCLASE DGCM-RELATED"/>
    <property type="match status" value="1"/>
</dbReference>
<evidence type="ECO:0000256" key="2">
    <source>
        <dbReference type="ARBA" id="ARBA00034247"/>
    </source>
</evidence>
<dbReference type="PROSITE" id="PS50887">
    <property type="entry name" value="GGDEF"/>
    <property type="match status" value="1"/>
</dbReference>
<dbReference type="SUPFAM" id="SSF55073">
    <property type="entry name" value="Nucleotide cyclase"/>
    <property type="match status" value="1"/>
</dbReference>
<dbReference type="EC" id="2.7.7.65" evidence="1"/>
<dbReference type="InterPro" id="IPR029787">
    <property type="entry name" value="Nucleotide_cyclase"/>
</dbReference>